<gene>
    <name evidence="5" type="ORF">PCOR1329_LOCUS78998</name>
</gene>
<protein>
    <recommendedName>
        <fullName evidence="4">RING-type domain-containing protein</fullName>
    </recommendedName>
</protein>
<dbReference type="SUPFAM" id="SSF57850">
    <property type="entry name" value="RING/U-box"/>
    <property type="match status" value="1"/>
</dbReference>
<feature type="compositionally biased region" description="Polar residues" evidence="3">
    <location>
        <begin position="1"/>
        <end position="10"/>
    </location>
</feature>
<feature type="compositionally biased region" description="Pro residues" evidence="3">
    <location>
        <begin position="91"/>
        <end position="102"/>
    </location>
</feature>
<evidence type="ECO:0000256" key="2">
    <source>
        <dbReference type="SAM" id="Coils"/>
    </source>
</evidence>
<keyword evidence="1" id="KW-0862">Zinc</keyword>
<feature type="coiled-coil region" evidence="2">
    <location>
        <begin position="232"/>
        <end position="282"/>
    </location>
</feature>
<keyword evidence="6" id="KW-1185">Reference proteome</keyword>
<feature type="domain" description="RING-type" evidence="4">
    <location>
        <begin position="348"/>
        <end position="386"/>
    </location>
</feature>
<evidence type="ECO:0000313" key="5">
    <source>
        <dbReference type="EMBL" id="CAK0902361.1"/>
    </source>
</evidence>
<dbReference type="InterPro" id="IPR013083">
    <property type="entry name" value="Znf_RING/FYVE/PHD"/>
</dbReference>
<organism evidence="5 6">
    <name type="scientific">Prorocentrum cordatum</name>
    <dbReference type="NCBI Taxonomy" id="2364126"/>
    <lineage>
        <taxon>Eukaryota</taxon>
        <taxon>Sar</taxon>
        <taxon>Alveolata</taxon>
        <taxon>Dinophyceae</taxon>
        <taxon>Prorocentrales</taxon>
        <taxon>Prorocentraceae</taxon>
        <taxon>Prorocentrum</taxon>
    </lineage>
</organism>
<feature type="compositionally biased region" description="Low complexity" evidence="3">
    <location>
        <begin position="112"/>
        <end position="124"/>
    </location>
</feature>
<dbReference type="EMBL" id="CAUYUJ010021059">
    <property type="protein sequence ID" value="CAK0902361.1"/>
    <property type="molecule type" value="Genomic_DNA"/>
</dbReference>
<reference evidence="5" key="1">
    <citation type="submission" date="2023-10" db="EMBL/GenBank/DDBJ databases">
        <authorList>
            <person name="Chen Y."/>
            <person name="Shah S."/>
            <person name="Dougan E. K."/>
            <person name="Thang M."/>
            <person name="Chan C."/>
        </authorList>
    </citation>
    <scope>NUCLEOTIDE SEQUENCE [LARGE SCALE GENOMIC DNA]</scope>
</reference>
<evidence type="ECO:0000256" key="3">
    <source>
        <dbReference type="SAM" id="MobiDB-lite"/>
    </source>
</evidence>
<dbReference type="PANTHER" id="PTHR22696">
    <property type="entry name" value="E3 UBIQUITIN-PROTEIN LIGASE RNF26"/>
    <property type="match status" value="1"/>
</dbReference>
<dbReference type="InterPro" id="IPR001841">
    <property type="entry name" value="Znf_RING"/>
</dbReference>
<proteinExistence type="predicted"/>
<accession>A0ABN9XQY8</accession>
<evidence type="ECO:0000313" key="6">
    <source>
        <dbReference type="Proteomes" id="UP001189429"/>
    </source>
</evidence>
<evidence type="ECO:0000256" key="1">
    <source>
        <dbReference type="PROSITE-ProRule" id="PRU00175"/>
    </source>
</evidence>
<sequence length="398" mass="42494">MEIFSATPSPRSRHRAQGAWPPSAWAVAEGQGGRPQAADRSHWAASPAPVAAEGEPDLVTAGDRAQWAAYLADPRQPLPGREPTRSRPRPAAVPPPAAPPPRAEQLYPPVQSGGASSSSACSSSPFLHPQRPPRSSEGPTLPSSAPAAPSGGPGRSPRPPGGAVATLGRREASPFLHGATKLGDGHDEAHLPQAPAQIDGVEGDNFMRDLMKGLDPALAEEISRNVDQRVRSEAAKSEAQHALEDRENANLRQCVEALRLDKRRLQAQQADLEGRLRSLEHQNEQYRKFCEHPQVGGATMGAELRSAQEALSAVQMITAALNARNLELQRRLQAVTSAEEGVQRKDLCVVCLENLPNVVCLPCRHMCVCSFCGGGARGLSSCPMCRGVVEETLQVFMP</sequence>
<comment type="caution">
    <text evidence="5">The sequence shown here is derived from an EMBL/GenBank/DDBJ whole genome shotgun (WGS) entry which is preliminary data.</text>
</comment>
<dbReference type="PROSITE" id="PS50089">
    <property type="entry name" value="ZF_RING_2"/>
    <property type="match status" value="1"/>
</dbReference>
<feature type="region of interest" description="Disordered" evidence="3">
    <location>
        <begin position="1"/>
        <end position="166"/>
    </location>
</feature>
<dbReference type="PANTHER" id="PTHR22696:SF1">
    <property type="entry name" value="E3 UBIQUITIN-PROTEIN LIGASE RNF26"/>
    <property type="match status" value="1"/>
</dbReference>
<dbReference type="CDD" id="cd16649">
    <property type="entry name" value="mRING-HC-C3HC5_CGRF1-like"/>
    <property type="match status" value="1"/>
</dbReference>
<evidence type="ECO:0000259" key="4">
    <source>
        <dbReference type="PROSITE" id="PS50089"/>
    </source>
</evidence>
<dbReference type="Proteomes" id="UP001189429">
    <property type="component" value="Unassembled WGS sequence"/>
</dbReference>
<name>A0ABN9XQY8_9DINO</name>
<keyword evidence="2" id="KW-0175">Coiled coil</keyword>
<dbReference type="Pfam" id="PF13920">
    <property type="entry name" value="zf-C3HC4_3"/>
    <property type="match status" value="1"/>
</dbReference>
<keyword evidence="1" id="KW-0479">Metal-binding</keyword>
<dbReference type="Gene3D" id="3.30.40.10">
    <property type="entry name" value="Zinc/RING finger domain, C3HC4 (zinc finger)"/>
    <property type="match status" value="1"/>
</dbReference>
<keyword evidence="1" id="KW-0863">Zinc-finger</keyword>